<feature type="region of interest" description="Disordered" evidence="1">
    <location>
        <begin position="1"/>
        <end position="31"/>
    </location>
</feature>
<dbReference type="PANTHER" id="PTHR23095:SF17">
    <property type="entry name" value="PARANEOPLASTIC ANTIGEN MA1"/>
    <property type="match status" value="1"/>
</dbReference>
<protein>
    <submittedName>
        <fullName evidence="2">Rap guanine nucleotide exchange factor 6-like</fullName>
    </submittedName>
</protein>
<name>A0A9W8C5G3_TRIRA</name>
<sequence>MDQDQNEPAARAGTSHDMDSVDAVDSGDGGNPVAQLQSQIFELGQKHDQVMSALSNLSNVSTRSYVYIPRERQIVPFSGDLAKDGQTVDEFIDEVERVIRVRGLNPDDQVDFILSHLRGSALDEVKLCMGGGAKPPQDLFSYLRGAFREKRTTPQLLHAFYARKQLEGEDFRDYSHALSQLLNSALQQSANGVADPQLNLRDQFIEGVRDGALRRELRKMVREKPQSTLFGVREEAMLWVAEDQPRASNVARNRGIVSSGSEMSEQSNPANAEQSDVAVTLQEVVQMIAQQGKAIGELTNAVRELAVQKSSSNNQGGKPKFKPKYTDDGQPICLKCEGVGHIARQCNITHNSRGQSTTATGPAVQGNGVPPLR</sequence>
<evidence type="ECO:0000313" key="3">
    <source>
        <dbReference type="Proteomes" id="UP001059041"/>
    </source>
</evidence>
<feature type="region of interest" description="Disordered" evidence="1">
    <location>
        <begin position="351"/>
        <end position="373"/>
    </location>
</feature>
<organism evidence="2 3">
    <name type="scientific">Triplophysa rosa</name>
    <name type="common">Cave loach</name>
    <dbReference type="NCBI Taxonomy" id="992332"/>
    <lineage>
        <taxon>Eukaryota</taxon>
        <taxon>Metazoa</taxon>
        <taxon>Chordata</taxon>
        <taxon>Craniata</taxon>
        <taxon>Vertebrata</taxon>
        <taxon>Euteleostomi</taxon>
        <taxon>Actinopterygii</taxon>
        <taxon>Neopterygii</taxon>
        <taxon>Teleostei</taxon>
        <taxon>Ostariophysi</taxon>
        <taxon>Cypriniformes</taxon>
        <taxon>Nemacheilidae</taxon>
        <taxon>Triplophysa</taxon>
    </lineage>
</organism>
<keyword evidence="3" id="KW-1185">Reference proteome</keyword>
<proteinExistence type="predicted"/>
<dbReference type="AlphaFoldDB" id="A0A9W8C5G3"/>
<comment type="caution">
    <text evidence="2">The sequence shown here is derived from an EMBL/GenBank/DDBJ whole genome shotgun (WGS) entry which is preliminary data.</text>
</comment>
<feature type="compositionally biased region" description="Polar residues" evidence="1">
    <location>
        <begin position="351"/>
        <end position="360"/>
    </location>
</feature>
<evidence type="ECO:0000256" key="1">
    <source>
        <dbReference type="SAM" id="MobiDB-lite"/>
    </source>
</evidence>
<feature type="region of interest" description="Disordered" evidence="1">
    <location>
        <begin position="308"/>
        <end position="327"/>
    </location>
</feature>
<reference evidence="2" key="1">
    <citation type="submission" date="2021-02" db="EMBL/GenBank/DDBJ databases">
        <title>Comparative genomics reveals that relaxation of natural selection precedes convergent phenotypic evolution of cavefish.</title>
        <authorList>
            <person name="Peng Z."/>
        </authorList>
    </citation>
    <scope>NUCLEOTIDE SEQUENCE</scope>
    <source>
        <tissue evidence="2">Muscle</tissue>
    </source>
</reference>
<gene>
    <name evidence="2" type="ORF">IRJ41_006993</name>
</gene>
<evidence type="ECO:0000313" key="2">
    <source>
        <dbReference type="EMBL" id="KAI7807583.1"/>
    </source>
</evidence>
<dbReference type="InterPro" id="IPR026523">
    <property type="entry name" value="PNMA"/>
</dbReference>
<dbReference type="PANTHER" id="PTHR23095">
    <property type="entry name" value="PARANEOPLASTIC ANTIGEN"/>
    <property type="match status" value="1"/>
</dbReference>
<accession>A0A9W8C5G3</accession>
<dbReference type="Proteomes" id="UP001059041">
    <property type="component" value="Linkage Group LG7"/>
</dbReference>
<dbReference type="EMBL" id="JAFHDT010000007">
    <property type="protein sequence ID" value="KAI7807583.1"/>
    <property type="molecule type" value="Genomic_DNA"/>
</dbReference>